<sequence>MRLSSKILVPLATLSAAGAIAVGSGATFTSQSGNTISAVTSGTLAQANSKDGGAIFDLTNLKPGDTLNGTLSLTNTGSLPASFSLTETSSTNGFTGDNLSLSVTNTTTGATVYNGTFGGLVDGAKTDIGVIQPGAVNSFRFTVKLATTAPNADQGKAASAAYQWDSVQLSGDTVNK</sequence>
<reference evidence="2 3" key="1">
    <citation type="submission" date="2020-07" db="EMBL/GenBank/DDBJ databases">
        <title>Sequencing the genomes of 1000 actinobacteria strains.</title>
        <authorList>
            <person name="Klenk H.-P."/>
        </authorList>
    </citation>
    <scope>NUCLEOTIDE SEQUENCE [LARGE SCALE GENOMIC DNA]</scope>
    <source>
        <strain evidence="2 3">DSM 19082</strain>
    </source>
</reference>
<accession>A0A852RFW4</accession>
<feature type="signal peptide" evidence="1">
    <location>
        <begin position="1"/>
        <end position="21"/>
    </location>
</feature>
<dbReference type="InterPro" id="IPR022121">
    <property type="entry name" value="Peptidase_M73_camelysin"/>
</dbReference>
<dbReference type="AlphaFoldDB" id="A0A852RFW4"/>
<protein>
    <recommendedName>
        <fullName evidence="4">Camelysin metallo-endopeptidase</fullName>
    </recommendedName>
</protein>
<evidence type="ECO:0000313" key="3">
    <source>
        <dbReference type="Proteomes" id="UP000582231"/>
    </source>
</evidence>
<feature type="chain" id="PRO_5039488101" description="Camelysin metallo-endopeptidase" evidence="1">
    <location>
        <begin position="22"/>
        <end position="176"/>
    </location>
</feature>
<proteinExistence type="predicted"/>
<dbReference type="EMBL" id="JACCBF010000001">
    <property type="protein sequence ID" value="NYD32197.1"/>
    <property type="molecule type" value="Genomic_DNA"/>
</dbReference>
<dbReference type="Proteomes" id="UP000582231">
    <property type="component" value="Unassembled WGS sequence"/>
</dbReference>
<evidence type="ECO:0008006" key="4">
    <source>
        <dbReference type="Google" id="ProtNLM"/>
    </source>
</evidence>
<organism evidence="2 3">
    <name type="scientific">Nocardioides kongjuensis</name>
    <dbReference type="NCBI Taxonomy" id="349522"/>
    <lineage>
        <taxon>Bacteria</taxon>
        <taxon>Bacillati</taxon>
        <taxon>Actinomycetota</taxon>
        <taxon>Actinomycetes</taxon>
        <taxon>Propionibacteriales</taxon>
        <taxon>Nocardioidaceae</taxon>
        <taxon>Nocardioides</taxon>
    </lineage>
</organism>
<dbReference type="Pfam" id="PF12389">
    <property type="entry name" value="Peptidase_M73"/>
    <property type="match status" value="1"/>
</dbReference>
<dbReference type="RefSeq" id="WP_179728409.1">
    <property type="nucleotide sequence ID" value="NZ_BAABEF010000001.1"/>
</dbReference>
<keyword evidence="1" id="KW-0732">Signal</keyword>
<name>A0A852RFW4_9ACTN</name>
<evidence type="ECO:0000313" key="2">
    <source>
        <dbReference type="EMBL" id="NYD32197.1"/>
    </source>
</evidence>
<comment type="caution">
    <text evidence="2">The sequence shown here is derived from an EMBL/GenBank/DDBJ whole genome shotgun (WGS) entry which is preliminary data.</text>
</comment>
<gene>
    <name evidence="2" type="ORF">BJ958_003743</name>
</gene>
<keyword evidence="3" id="KW-1185">Reference proteome</keyword>
<evidence type="ECO:0000256" key="1">
    <source>
        <dbReference type="SAM" id="SignalP"/>
    </source>
</evidence>